<dbReference type="RefSeq" id="WP_237229795.1">
    <property type="nucleotide sequence ID" value="NZ_JAKKDV010000001.1"/>
</dbReference>
<dbReference type="Proteomes" id="UP001200022">
    <property type="component" value="Unassembled WGS sequence"/>
</dbReference>
<proteinExistence type="predicted"/>
<organism evidence="1 2">
    <name type="scientific">Flaviramulus multivorans</name>
    <dbReference type="NCBI Taxonomy" id="1304750"/>
    <lineage>
        <taxon>Bacteria</taxon>
        <taxon>Pseudomonadati</taxon>
        <taxon>Bacteroidota</taxon>
        <taxon>Flavobacteriia</taxon>
        <taxon>Flavobacteriales</taxon>
        <taxon>Flavobacteriaceae</taxon>
        <taxon>Flaviramulus</taxon>
    </lineage>
</organism>
<sequence>MKINLDKYKKSESWSEVIKLYSGLFDEEIEREKFIIDLARNEIHLASECATSSAVENSKLESNLKETAFKNFEKNPEASVSALLELNDVDRLFLSSKNTFRQPYGKRDKAMFDKLAESLSHKQYLSYLDYVTKFQKITFLLWLVPFMSKHLIDDSSIFYLQKAFNRLFRNKYYNHAFEVHLLLNQKSTCLDDFVKFLINEHRKDAFQMALRIIKKHKLKNFDRIKIEEALTLKNKQFKKLNSSGFFK</sequence>
<dbReference type="EMBL" id="JAKKDV010000001">
    <property type="protein sequence ID" value="MCF7559417.1"/>
    <property type="molecule type" value="Genomic_DNA"/>
</dbReference>
<accession>A0ABS9IGV6</accession>
<gene>
    <name evidence="1" type="ORF">L3X39_02120</name>
</gene>
<evidence type="ECO:0000313" key="1">
    <source>
        <dbReference type="EMBL" id="MCF7559417.1"/>
    </source>
</evidence>
<reference evidence="1 2" key="1">
    <citation type="submission" date="2022-01" db="EMBL/GenBank/DDBJ databases">
        <title>Draft genome sequence of Sabulilitoribacter multivorans KCTC 32326.</title>
        <authorList>
            <person name="Oh J.-S."/>
        </authorList>
    </citation>
    <scope>NUCLEOTIDE SEQUENCE [LARGE SCALE GENOMIC DNA]</scope>
    <source>
        <strain evidence="1 2">M-M16</strain>
    </source>
</reference>
<evidence type="ECO:0000313" key="2">
    <source>
        <dbReference type="Proteomes" id="UP001200022"/>
    </source>
</evidence>
<name>A0ABS9IGV6_9FLAO</name>
<protein>
    <submittedName>
        <fullName evidence="1">Uncharacterized protein</fullName>
    </submittedName>
</protein>
<keyword evidence="2" id="KW-1185">Reference proteome</keyword>
<comment type="caution">
    <text evidence="1">The sequence shown here is derived from an EMBL/GenBank/DDBJ whole genome shotgun (WGS) entry which is preliminary data.</text>
</comment>